<name>A0A238LAU5_9RHOB</name>
<proteinExistence type="predicted"/>
<evidence type="ECO:0000313" key="3">
    <source>
        <dbReference type="Proteomes" id="UP000201613"/>
    </source>
</evidence>
<dbReference type="RefSeq" id="WP_093990934.1">
    <property type="nucleotide sequence ID" value="NZ_FXZK01000001.1"/>
</dbReference>
<dbReference type="OrthoDB" id="7843818at2"/>
<sequence>MMRAALCVALSGLLWAGAAAAEQGLMGRSVVFSVETWDDPAAPFLQSSAYRAVVGPGPEFGLAPETNGDLYVVPVLIDIGDDRIDISFKNIPPGTFYEAAFNGYILTFETDCVLFESAILDIKATTLPIGKDAVEVTPQAVRVNVSGLGHDQDSTIGVRLDVQDCPLS</sequence>
<gene>
    <name evidence="2" type="ORF">LOM8899_00929</name>
</gene>
<dbReference type="EMBL" id="FXZK01000001">
    <property type="protein sequence ID" value="SMY06799.1"/>
    <property type="molecule type" value="Genomic_DNA"/>
</dbReference>
<reference evidence="2 3" key="1">
    <citation type="submission" date="2017-05" db="EMBL/GenBank/DDBJ databases">
        <authorList>
            <person name="Song R."/>
            <person name="Chenine A.L."/>
            <person name="Ruprecht R.M."/>
        </authorList>
    </citation>
    <scope>NUCLEOTIDE SEQUENCE [LARGE SCALE GENOMIC DNA]</scope>
    <source>
        <strain evidence="2 3">CECT 8899</strain>
    </source>
</reference>
<evidence type="ECO:0000313" key="2">
    <source>
        <dbReference type="EMBL" id="SMY06799.1"/>
    </source>
</evidence>
<dbReference type="Proteomes" id="UP000201613">
    <property type="component" value="Unassembled WGS sequence"/>
</dbReference>
<feature type="chain" id="PRO_5012534193" evidence="1">
    <location>
        <begin position="21"/>
        <end position="168"/>
    </location>
</feature>
<evidence type="ECO:0000256" key="1">
    <source>
        <dbReference type="SAM" id="SignalP"/>
    </source>
</evidence>
<organism evidence="2 3">
    <name type="scientific">Flavimaricola marinus</name>
    <dbReference type="NCBI Taxonomy" id="1819565"/>
    <lineage>
        <taxon>Bacteria</taxon>
        <taxon>Pseudomonadati</taxon>
        <taxon>Pseudomonadota</taxon>
        <taxon>Alphaproteobacteria</taxon>
        <taxon>Rhodobacterales</taxon>
        <taxon>Paracoccaceae</taxon>
        <taxon>Flavimaricola</taxon>
    </lineage>
</organism>
<protein>
    <submittedName>
        <fullName evidence="2">Uncharacterized protein</fullName>
    </submittedName>
</protein>
<feature type="signal peptide" evidence="1">
    <location>
        <begin position="1"/>
        <end position="20"/>
    </location>
</feature>
<keyword evidence="1" id="KW-0732">Signal</keyword>
<dbReference type="AlphaFoldDB" id="A0A238LAU5"/>
<keyword evidence="3" id="KW-1185">Reference proteome</keyword>
<accession>A0A238LAU5</accession>